<keyword evidence="3 5" id="KW-0732">Signal</keyword>
<gene>
    <name evidence="7" type="ORF">SAMN05216313_10771</name>
</gene>
<evidence type="ECO:0000313" key="8">
    <source>
        <dbReference type="Proteomes" id="UP000198508"/>
    </source>
</evidence>
<dbReference type="PROSITE" id="PS01040">
    <property type="entry name" value="SBP_BACTERIAL_5"/>
    <property type="match status" value="1"/>
</dbReference>
<dbReference type="EMBL" id="FOIM01000007">
    <property type="protein sequence ID" value="SET49580.1"/>
    <property type="molecule type" value="Genomic_DNA"/>
</dbReference>
<name>A0A1I0EXZ1_9FIRM</name>
<feature type="chain" id="PRO_5038858226" evidence="5">
    <location>
        <begin position="26"/>
        <end position="541"/>
    </location>
</feature>
<dbReference type="Gene3D" id="3.90.76.10">
    <property type="entry name" value="Dipeptide-binding Protein, Domain 1"/>
    <property type="match status" value="1"/>
</dbReference>
<evidence type="ECO:0000256" key="3">
    <source>
        <dbReference type="ARBA" id="ARBA00022729"/>
    </source>
</evidence>
<dbReference type="Pfam" id="PF00496">
    <property type="entry name" value="SBP_bac_5"/>
    <property type="match status" value="1"/>
</dbReference>
<dbReference type="InterPro" id="IPR023765">
    <property type="entry name" value="SBP_5_CS"/>
</dbReference>
<dbReference type="Gene3D" id="3.10.105.10">
    <property type="entry name" value="Dipeptide-binding Protein, Domain 3"/>
    <property type="match status" value="1"/>
</dbReference>
<proteinExistence type="inferred from homology"/>
<protein>
    <submittedName>
        <fullName evidence="7">Peptide/nickel transport system substrate-binding protein</fullName>
    </submittedName>
</protein>
<dbReference type="PIRSF" id="PIRSF002741">
    <property type="entry name" value="MppA"/>
    <property type="match status" value="1"/>
</dbReference>
<feature type="region of interest" description="Disordered" evidence="4">
    <location>
        <begin position="28"/>
        <end position="56"/>
    </location>
</feature>
<comment type="similarity">
    <text evidence="2">Belongs to the bacterial solute-binding protein 5 family.</text>
</comment>
<feature type="domain" description="Solute-binding protein family 5" evidence="6">
    <location>
        <begin position="102"/>
        <end position="450"/>
    </location>
</feature>
<dbReference type="CDD" id="cd00995">
    <property type="entry name" value="PBP2_NikA_DppA_OppA_like"/>
    <property type="match status" value="1"/>
</dbReference>
<dbReference type="AlphaFoldDB" id="A0A1I0EXZ1"/>
<accession>A0A1I0EXZ1</accession>
<dbReference type="SUPFAM" id="SSF53850">
    <property type="entry name" value="Periplasmic binding protein-like II"/>
    <property type="match status" value="1"/>
</dbReference>
<dbReference type="Gene3D" id="3.40.190.10">
    <property type="entry name" value="Periplasmic binding protein-like II"/>
    <property type="match status" value="1"/>
</dbReference>
<dbReference type="PANTHER" id="PTHR30290">
    <property type="entry name" value="PERIPLASMIC BINDING COMPONENT OF ABC TRANSPORTER"/>
    <property type="match status" value="1"/>
</dbReference>
<evidence type="ECO:0000256" key="5">
    <source>
        <dbReference type="SAM" id="SignalP"/>
    </source>
</evidence>
<feature type="signal peptide" evidence="5">
    <location>
        <begin position="1"/>
        <end position="25"/>
    </location>
</feature>
<dbReference type="STRING" id="460384.SAMN05216313_10771"/>
<sequence length="541" mass="60270">MKKRTQKLLAMFLAVAMAISMTACGGSGAPASSGGGTGNTAAAGENGAAAGEEKLSSRDTLNMASKSEPTSLDPAQTKDLVTWMYMYNVSDPLLYFNWATQEYEPAIATEWSESEDGKEYTFTIREGVKFHNGDIMTVDDVVYSLNRAIASSFTAQTNACIDRFEKVDDTHIKAYLKYAYAPFLEIMTNPSYAIVSQKAVEECEAAGRDFGREPVGVGAYKLTKWQSGNRLEFERHDDYYRGTPKMKYINWTIITDSSAGAMALEAGEIDYYYAVSKADFAHLAELPNLHSEVEERGFGLYDITFNTTDGPFKDINLRKAVAYAINRDEILAGGAEGYGVVNNCWCATGATGYLDDFEWYEQDLEKAKECLAAAGYPNGIDVVFTQDSSDTYMAPAEVMQAQLAKVGINVTFEKLQRSVWIDTVSGNRQFDASLRMTNHVINDAEYMLRRRLTTEMLGGGNNYAGYQNPEFDKLVDQSAIETDPAKRNDIFRQCYQMIKDDVPVIPLYTQTSPIIINKNVKGWTFHPLERNVWAEAYLVEE</sequence>
<feature type="compositionally biased region" description="Low complexity" evidence="4">
    <location>
        <begin position="39"/>
        <end position="50"/>
    </location>
</feature>
<organism evidence="7 8">
    <name type="scientific">Enterocloster lavalensis</name>
    <dbReference type="NCBI Taxonomy" id="460384"/>
    <lineage>
        <taxon>Bacteria</taxon>
        <taxon>Bacillati</taxon>
        <taxon>Bacillota</taxon>
        <taxon>Clostridia</taxon>
        <taxon>Lachnospirales</taxon>
        <taxon>Lachnospiraceae</taxon>
        <taxon>Enterocloster</taxon>
    </lineage>
</organism>
<evidence type="ECO:0000256" key="1">
    <source>
        <dbReference type="ARBA" id="ARBA00004193"/>
    </source>
</evidence>
<dbReference type="GO" id="GO:1904680">
    <property type="term" value="F:peptide transmembrane transporter activity"/>
    <property type="evidence" value="ECO:0007669"/>
    <property type="project" value="TreeGrafter"/>
</dbReference>
<dbReference type="RefSeq" id="WP_092362505.1">
    <property type="nucleotide sequence ID" value="NZ_CABJCG010000002.1"/>
</dbReference>
<evidence type="ECO:0000259" key="6">
    <source>
        <dbReference type="Pfam" id="PF00496"/>
    </source>
</evidence>
<keyword evidence="8" id="KW-1185">Reference proteome</keyword>
<feature type="compositionally biased region" description="Gly residues" evidence="4">
    <location>
        <begin position="28"/>
        <end position="38"/>
    </location>
</feature>
<evidence type="ECO:0000256" key="4">
    <source>
        <dbReference type="SAM" id="MobiDB-lite"/>
    </source>
</evidence>
<dbReference type="Proteomes" id="UP000198508">
    <property type="component" value="Unassembled WGS sequence"/>
</dbReference>
<comment type="subcellular location">
    <subcellularLocation>
        <location evidence="1">Cell membrane</location>
        <topology evidence="1">Lipid-anchor</topology>
    </subcellularLocation>
</comment>
<dbReference type="InterPro" id="IPR039424">
    <property type="entry name" value="SBP_5"/>
</dbReference>
<evidence type="ECO:0000256" key="2">
    <source>
        <dbReference type="ARBA" id="ARBA00005695"/>
    </source>
</evidence>
<dbReference type="GO" id="GO:0043190">
    <property type="term" value="C:ATP-binding cassette (ABC) transporter complex"/>
    <property type="evidence" value="ECO:0007669"/>
    <property type="project" value="InterPro"/>
</dbReference>
<dbReference type="GO" id="GO:0015833">
    <property type="term" value="P:peptide transport"/>
    <property type="evidence" value="ECO:0007669"/>
    <property type="project" value="TreeGrafter"/>
</dbReference>
<dbReference type="InterPro" id="IPR030678">
    <property type="entry name" value="Peptide/Ni-bd"/>
</dbReference>
<evidence type="ECO:0000313" key="7">
    <source>
        <dbReference type="EMBL" id="SET49580.1"/>
    </source>
</evidence>
<dbReference type="GO" id="GO:0042597">
    <property type="term" value="C:periplasmic space"/>
    <property type="evidence" value="ECO:0007669"/>
    <property type="project" value="UniProtKB-ARBA"/>
</dbReference>
<reference evidence="8" key="1">
    <citation type="submission" date="2016-10" db="EMBL/GenBank/DDBJ databases">
        <authorList>
            <person name="Varghese N."/>
            <person name="Submissions S."/>
        </authorList>
    </citation>
    <scope>NUCLEOTIDE SEQUENCE [LARGE SCALE GENOMIC DNA]</scope>
    <source>
        <strain evidence="8">NLAE-zl-G277</strain>
    </source>
</reference>
<dbReference type="PROSITE" id="PS51257">
    <property type="entry name" value="PROKAR_LIPOPROTEIN"/>
    <property type="match status" value="1"/>
</dbReference>
<dbReference type="InterPro" id="IPR000914">
    <property type="entry name" value="SBP_5_dom"/>
</dbReference>